<dbReference type="InterPro" id="IPR012340">
    <property type="entry name" value="NA-bd_OB-fold"/>
</dbReference>
<dbReference type="RefSeq" id="WP_183604463.1">
    <property type="nucleotide sequence ID" value="NZ_JACHXK010000031.1"/>
</dbReference>
<keyword evidence="1" id="KW-0472">Membrane</keyword>
<keyword evidence="4" id="KW-1185">Reference proteome</keyword>
<sequence>MEALFWTCLSFGILYAIIAVVLGDWLSLAFHGALDFLSIDGHKLLQPTSLVGSITIFGGAGLMLERYSSLEETVVLLVSLLIAIPAGLGIYFVYIRPMERSENSTGYSITELMGAIGEVLTPVPAIGYGEVLLKKGASVTHHIAASFDQETIPSGAKVVVIEVDVQEGTLLVSKLDL</sequence>
<accession>A0A7W5FRE2</accession>
<keyword evidence="1" id="KW-0812">Transmembrane</keyword>
<gene>
    <name evidence="3" type="ORF">FHS18_006552</name>
</gene>
<comment type="caution">
    <text evidence="3">The sequence shown here is derived from an EMBL/GenBank/DDBJ whole genome shotgun (WGS) entry which is preliminary data.</text>
</comment>
<dbReference type="AlphaFoldDB" id="A0A7W5FRE2"/>
<evidence type="ECO:0000313" key="3">
    <source>
        <dbReference type="EMBL" id="MBB3114431.1"/>
    </source>
</evidence>
<feature type="transmembrane region" description="Helical" evidence="1">
    <location>
        <begin position="74"/>
        <end position="94"/>
    </location>
</feature>
<feature type="transmembrane region" description="Helical" evidence="1">
    <location>
        <begin position="12"/>
        <end position="37"/>
    </location>
</feature>
<evidence type="ECO:0000256" key="1">
    <source>
        <dbReference type="SAM" id="Phobius"/>
    </source>
</evidence>
<reference evidence="3 4" key="1">
    <citation type="submission" date="2020-08" db="EMBL/GenBank/DDBJ databases">
        <title>Genomic Encyclopedia of Type Strains, Phase III (KMG-III): the genomes of soil and plant-associated and newly described type strains.</title>
        <authorList>
            <person name="Whitman W."/>
        </authorList>
    </citation>
    <scope>NUCLEOTIDE SEQUENCE [LARGE SCALE GENOMIC DNA]</scope>
    <source>
        <strain evidence="3 4">CECT 5862</strain>
    </source>
</reference>
<keyword evidence="3" id="KW-0378">Hydrolase</keyword>
<keyword evidence="3" id="KW-0645">Protease</keyword>
<feature type="domain" description="Membrane protein NfeD2 N-terminal transmembrane" evidence="2">
    <location>
        <begin position="1"/>
        <end position="103"/>
    </location>
</feature>
<evidence type="ECO:0000259" key="2">
    <source>
        <dbReference type="Pfam" id="PF25842"/>
    </source>
</evidence>
<organism evidence="3 4">
    <name type="scientific">Paenibacillus phyllosphaerae</name>
    <dbReference type="NCBI Taxonomy" id="274593"/>
    <lineage>
        <taxon>Bacteria</taxon>
        <taxon>Bacillati</taxon>
        <taxon>Bacillota</taxon>
        <taxon>Bacilli</taxon>
        <taxon>Bacillales</taxon>
        <taxon>Paenibacillaceae</taxon>
        <taxon>Paenibacillus</taxon>
    </lineage>
</organism>
<dbReference type="InterPro" id="IPR058653">
    <property type="entry name" value="NfeD2_TM"/>
</dbReference>
<dbReference type="EMBL" id="JACHXK010000031">
    <property type="protein sequence ID" value="MBB3114431.1"/>
    <property type="molecule type" value="Genomic_DNA"/>
</dbReference>
<dbReference type="Proteomes" id="UP000570361">
    <property type="component" value="Unassembled WGS sequence"/>
</dbReference>
<proteinExistence type="predicted"/>
<dbReference type="Gene3D" id="2.40.50.140">
    <property type="entry name" value="Nucleic acid-binding proteins"/>
    <property type="match status" value="1"/>
</dbReference>
<dbReference type="GO" id="GO:0008233">
    <property type="term" value="F:peptidase activity"/>
    <property type="evidence" value="ECO:0007669"/>
    <property type="project" value="UniProtKB-KW"/>
</dbReference>
<name>A0A7W5FRE2_9BACL</name>
<keyword evidence="1" id="KW-1133">Transmembrane helix</keyword>
<evidence type="ECO:0000313" key="4">
    <source>
        <dbReference type="Proteomes" id="UP000570361"/>
    </source>
</evidence>
<dbReference type="GO" id="GO:0006508">
    <property type="term" value="P:proteolysis"/>
    <property type="evidence" value="ECO:0007669"/>
    <property type="project" value="UniProtKB-KW"/>
</dbReference>
<protein>
    <submittedName>
        <fullName evidence="3">Membrane-bound ClpP family serine protease</fullName>
    </submittedName>
</protein>
<dbReference type="Pfam" id="PF25842">
    <property type="entry name" value="NfeD_TM"/>
    <property type="match status" value="1"/>
</dbReference>